<evidence type="ECO:0000259" key="2">
    <source>
        <dbReference type="Pfam" id="PF13439"/>
    </source>
</evidence>
<dbReference type="Proteomes" id="UP000028781">
    <property type="component" value="Chromosome"/>
</dbReference>
<dbReference type="InterPro" id="IPR001296">
    <property type="entry name" value="Glyco_trans_1"/>
</dbReference>
<dbReference type="AlphaFoldDB" id="A0A076LBJ0"/>
<feature type="domain" description="Glycosyl transferase family 1" evidence="1">
    <location>
        <begin position="175"/>
        <end position="325"/>
    </location>
</feature>
<dbReference type="KEGG" id="mjh:JH146_0667"/>
<protein>
    <submittedName>
        <fullName evidence="3">Glycosyl transferase family protein</fullName>
    </submittedName>
</protein>
<dbReference type="EMBL" id="CP009149">
    <property type="protein sequence ID" value="AIJ05516.1"/>
    <property type="molecule type" value="Genomic_DNA"/>
</dbReference>
<keyword evidence="4" id="KW-1185">Reference proteome</keyword>
<dbReference type="PANTHER" id="PTHR45947">
    <property type="entry name" value="SULFOQUINOVOSYL TRANSFERASE SQD2"/>
    <property type="match status" value="1"/>
</dbReference>
<evidence type="ECO:0000259" key="1">
    <source>
        <dbReference type="Pfam" id="PF00534"/>
    </source>
</evidence>
<dbReference type="STRING" id="1301915.JH146_0667"/>
<dbReference type="PANTHER" id="PTHR45947:SF15">
    <property type="entry name" value="TEICHURONIC ACID BIOSYNTHESIS GLYCOSYLTRANSFERASE TUAC-RELATED"/>
    <property type="match status" value="1"/>
</dbReference>
<dbReference type="Pfam" id="PF13439">
    <property type="entry name" value="Glyco_transf_4"/>
    <property type="match status" value="1"/>
</dbReference>
<dbReference type="OrthoDB" id="132546at2157"/>
<dbReference type="GO" id="GO:0016757">
    <property type="term" value="F:glycosyltransferase activity"/>
    <property type="evidence" value="ECO:0007669"/>
    <property type="project" value="InterPro"/>
</dbReference>
<keyword evidence="3" id="KW-0808">Transferase</keyword>
<dbReference type="SUPFAM" id="SSF53756">
    <property type="entry name" value="UDP-Glycosyltransferase/glycogen phosphorylase"/>
    <property type="match status" value="1"/>
</dbReference>
<dbReference type="InterPro" id="IPR028098">
    <property type="entry name" value="Glyco_trans_4-like_N"/>
</dbReference>
<reference evidence="3 4" key="1">
    <citation type="journal article" date="2015" name="Int. J. Syst. Evol. Microbiol.">
        <title>M ethanocaldococcus bathoardescens sp. nov., a hyperthermophilic methanogen isolated from a volcanically active deep-sea hydrothermal vent.</title>
        <authorList>
            <person name="Stewart L.C."/>
            <person name="Jung J.H."/>
            <person name="Kim Y.T."/>
            <person name="Kwon S.W."/>
            <person name="Park C.S."/>
            <person name="Holden J.F."/>
        </authorList>
    </citation>
    <scope>NUCLEOTIDE SEQUENCE [LARGE SCALE GENOMIC DNA]</scope>
    <source>
        <strain evidence="3 4">JH146</strain>
    </source>
</reference>
<accession>A0A076LBJ0</accession>
<dbReference type="RefSeq" id="WP_048201690.1">
    <property type="nucleotide sequence ID" value="NZ_CP009149.1"/>
</dbReference>
<name>A0A076LBJ0_9EURY</name>
<proteinExistence type="predicted"/>
<dbReference type="Gene3D" id="3.40.50.2000">
    <property type="entry name" value="Glycogen Phosphorylase B"/>
    <property type="match status" value="2"/>
</dbReference>
<evidence type="ECO:0000313" key="4">
    <source>
        <dbReference type="Proteomes" id="UP000028781"/>
    </source>
</evidence>
<dbReference type="Pfam" id="PF00534">
    <property type="entry name" value="Glycos_transf_1"/>
    <property type="match status" value="1"/>
</dbReference>
<sequence>MKVLMPTIYYPYVGGITIHVENLVRHLKDIEFHILTYDSYEENEYKNVIIHEVPHLKKFRGISYLINAYKIGKDIIKKENIDLIHSHYAFPQGCVGALLKNKFSIPHVLTLHGSDTLILKNSSKGKYFFKYAVKNSDKIICVSKYIKNQLDENLKNKAVVIYNGVNKELLYNEGDFNFGLFVGAFVPQKGVDILIEAIKDIDFNFKLVGDGILYKKIENFIVENNLNHIELLGKKSFNETASFMRKCSFLVVPSRSEGFGMVAVEGMACSKPVIATKVGGLKEIVIDEYNGLLIEKNNPDDLKQKILELINNEDLRKTLGKNGKEFSKKFSWKKCAESVRKIYEKLLNMNNKI</sequence>
<dbReference type="CDD" id="cd03801">
    <property type="entry name" value="GT4_PimA-like"/>
    <property type="match status" value="1"/>
</dbReference>
<dbReference type="HOGENOM" id="CLU_009583_2_5_2"/>
<organism evidence="3 4">
    <name type="scientific">Methanocaldococcus bathoardescens</name>
    <dbReference type="NCBI Taxonomy" id="1301915"/>
    <lineage>
        <taxon>Archaea</taxon>
        <taxon>Methanobacteriati</taxon>
        <taxon>Methanobacteriota</taxon>
        <taxon>Methanomada group</taxon>
        <taxon>Methanococci</taxon>
        <taxon>Methanococcales</taxon>
        <taxon>Methanocaldococcaceae</taxon>
        <taxon>Methanocaldococcus</taxon>
    </lineage>
</organism>
<dbReference type="InterPro" id="IPR050194">
    <property type="entry name" value="Glycosyltransferase_grp1"/>
</dbReference>
<feature type="domain" description="Glycosyltransferase subfamily 4-like N-terminal" evidence="2">
    <location>
        <begin position="13"/>
        <end position="168"/>
    </location>
</feature>
<evidence type="ECO:0000313" key="3">
    <source>
        <dbReference type="EMBL" id="AIJ05516.1"/>
    </source>
</evidence>
<gene>
    <name evidence="3" type="ORF">JH146_0667</name>
</gene>
<dbReference type="GeneID" id="24891270"/>